<dbReference type="AlphaFoldDB" id="A0A645J848"/>
<accession>A0A645J848</accession>
<evidence type="ECO:0000313" key="1">
    <source>
        <dbReference type="EMBL" id="MPN59848.1"/>
    </source>
</evidence>
<name>A0A645J848_9ZZZZ</name>
<proteinExistence type="predicted"/>
<comment type="caution">
    <text evidence="1">The sequence shown here is derived from an EMBL/GenBank/DDBJ whole genome shotgun (WGS) entry which is preliminary data.</text>
</comment>
<organism evidence="1">
    <name type="scientific">bioreactor metagenome</name>
    <dbReference type="NCBI Taxonomy" id="1076179"/>
    <lineage>
        <taxon>unclassified sequences</taxon>
        <taxon>metagenomes</taxon>
        <taxon>ecological metagenomes</taxon>
    </lineage>
</organism>
<gene>
    <name evidence="1" type="ORF">SDC9_207570</name>
</gene>
<reference evidence="1" key="1">
    <citation type="submission" date="2019-08" db="EMBL/GenBank/DDBJ databases">
        <authorList>
            <person name="Kucharzyk K."/>
            <person name="Murdoch R.W."/>
            <person name="Higgins S."/>
            <person name="Loffler F."/>
        </authorList>
    </citation>
    <scope>NUCLEOTIDE SEQUENCE</scope>
</reference>
<dbReference type="EMBL" id="VSSQ01134335">
    <property type="protein sequence ID" value="MPN59848.1"/>
    <property type="molecule type" value="Genomic_DNA"/>
</dbReference>
<sequence length="119" mass="14025">MYDFDKMDKWNEYYLVNNIFNTDKYLILSLQNGLMGKLQYLIYDKTSKDCFTPTGQSDNKGFYIDGIIFYPLYTCDNRIVGYIKPEDLIDQEITKIKELQIIKNEIKLESNPVLVIISL</sequence>
<protein>
    <submittedName>
        <fullName evidence="1">Uncharacterized protein</fullName>
    </submittedName>
</protein>